<feature type="modified residue" description="4-aspartylphosphate" evidence="2">
    <location>
        <position position="58"/>
    </location>
</feature>
<keyword evidence="1 2" id="KW-0597">Phosphoprotein</keyword>
<name>A0ABU0IMB0_9CAUL</name>
<dbReference type="SUPFAM" id="SSF52172">
    <property type="entry name" value="CheY-like"/>
    <property type="match status" value="1"/>
</dbReference>
<dbReference type="RefSeq" id="WP_307344930.1">
    <property type="nucleotide sequence ID" value="NZ_JAUSVS010000001.1"/>
</dbReference>
<dbReference type="InterPro" id="IPR011006">
    <property type="entry name" value="CheY-like_superfamily"/>
</dbReference>
<dbReference type="PANTHER" id="PTHR44591">
    <property type="entry name" value="STRESS RESPONSE REGULATOR PROTEIN 1"/>
    <property type="match status" value="1"/>
</dbReference>
<dbReference type="Proteomes" id="UP001228905">
    <property type="component" value="Unassembled WGS sequence"/>
</dbReference>
<evidence type="ECO:0000313" key="4">
    <source>
        <dbReference type="EMBL" id="MDQ0462526.1"/>
    </source>
</evidence>
<dbReference type="EMBL" id="JAUSVS010000001">
    <property type="protein sequence ID" value="MDQ0462526.1"/>
    <property type="molecule type" value="Genomic_DNA"/>
</dbReference>
<organism evidence="4 5">
    <name type="scientific">Caulobacter ginsengisoli</name>
    <dbReference type="NCBI Taxonomy" id="400775"/>
    <lineage>
        <taxon>Bacteria</taxon>
        <taxon>Pseudomonadati</taxon>
        <taxon>Pseudomonadota</taxon>
        <taxon>Alphaproteobacteria</taxon>
        <taxon>Caulobacterales</taxon>
        <taxon>Caulobacteraceae</taxon>
        <taxon>Caulobacter</taxon>
    </lineage>
</organism>
<evidence type="ECO:0000259" key="3">
    <source>
        <dbReference type="PROSITE" id="PS50110"/>
    </source>
</evidence>
<accession>A0ABU0IMB0</accession>
<dbReference type="PROSITE" id="PS50110">
    <property type="entry name" value="RESPONSE_REGULATORY"/>
    <property type="match status" value="1"/>
</dbReference>
<gene>
    <name evidence="4" type="ORF">QO010_000274</name>
</gene>
<dbReference type="Gene3D" id="3.40.50.2300">
    <property type="match status" value="1"/>
</dbReference>
<sequence>MEYDTRGLQVMVVESDRAVLEMVQIRLDVVGYSTTVARTGRQALEVLRNLRPSALVIDLNLPDLSGLEVLQFINPRAPFAVPALVTGRGLSAEQVQQAVKHGARDCLAKPFSGADVLSRVQRLLRRPSPGLVMPPPIIDRQSAYV</sequence>
<evidence type="ECO:0000313" key="5">
    <source>
        <dbReference type="Proteomes" id="UP001228905"/>
    </source>
</evidence>
<keyword evidence="5" id="KW-1185">Reference proteome</keyword>
<dbReference type="Pfam" id="PF00072">
    <property type="entry name" value="Response_reg"/>
    <property type="match status" value="1"/>
</dbReference>
<feature type="domain" description="Response regulatory" evidence="3">
    <location>
        <begin position="9"/>
        <end position="124"/>
    </location>
</feature>
<dbReference type="CDD" id="cd00156">
    <property type="entry name" value="REC"/>
    <property type="match status" value="1"/>
</dbReference>
<dbReference type="InterPro" id="IPR050595">
    <property type="entry name" value="Bact_response_regulator"/>
</dbReference>
<dbReference type="InterPro" id="IPR001789">
    <property type="entry name" value="Sig_transdc_resp-reg_receiver"/>
</dbReference>
<keyword evidence="4" id="KW-0238">DNA-binding</keyword>
<protein>
    <submittedName>
        <fullName evidence="4">DNA-binding response OmpR family regulator</fullName>
    </submittedName>
</protein>
<reference evidence="4 5" key="1">
    <citation type="submission" date="2023-07" db="EMBL/GenBank/DDBJ databases">
        <title>Genomic Encyclopedia of Type Strains, Phase IV (KMG-IV): sequencing the most valuable type-strain genomes for metagenomic binning, comparative biology and taxonomic classification.</title>
        <authorList>
            <person name="Goeker M."/>
        </authorList>
    </citation>
    <scope>NUCLEOTIDE SEQUENCE [LARGE SCALE GENOMIC DNA]</scope>
    <source>
        <strain evidence="4 5">DSM 18695</strain>
    </source>
</reference>
<dbReference type="SMART" id="SM00448">
    <property type="entry name" value="REC"/>
    <property type="match status" value="1"/>
</dbReference>
<dbReference type="PANTHER" id="PTHR44591:SF23">
    <property type="entry name" value="CHEY SUBFAMILY"/>
    <property type="match status" value="1"/>
</dbReference>
<dbReference type="GO" id="GO:0003677">
    <property type="term" value="F:DNA binding"/>
    <property type="evidence" value="ECO:0007669"/>
    <property type="project" value="UniProtKB-KW"/>
</dbReference>
<comment type="caution">
    <text evidence="4">The sequence shown here is derived from an EMBL/GenBank/DDBJ whole genome shotgun (WGS) entry which is preliminary data.</text>
</comment>
<evidence type="ECO:0000256" key="1">
    <source>
        <dbReference type="ARBA" id="ARBA00022553"/>
    </source>
</evidence>
<proteinExistence type="predicted"/>
<evidence type="ECO:0000256" key="2">
    <source>
        <dbReference type="PROSITE-ProRule" id="PRU00169"/>
    </source>
</evidence>